<evidence type="ECO:0000313" key="4">
    <source>
        <dbReference type="Proteomes" id="UP001227126"/>
    </source>
</evidence>
<dbReference type="EMBL" id="JASNJE010000025">
    <property type="protein sequence ID" value="MDK3074839.1"/>
    <property type="molecule type" value="Genomic_DNA"/>
</dbReference>
<keyword evidence="1" id="KW-0175">Coiled coil</keyword>
<evidence type="ECO:0000256" key="2">
    <source>
        <dbReference type="SAM" id="Phobius"/>
    </source>
</evidence>
<accession>A0ABT7FI74</accession>
<keyword evidence="2" id="KW-0812">Transmembrane</keyword>
<dbReference type="Proteomes" id="UP001227126">
    <property type="component" value="Unassembled WGS sequence"/>
</dbReference>
<organism evidence="3 4">
    <name type="scientific">Sedimentitalea xiamensis</name>
    <dbReference type="NCBI Taxonomy" id="3050037"/>
    <lineage>
        <taxon>Bacteria</taxon>
        <taxon>Pseudomonadati</taxon>
        <taxon>Pseudomonadota</taxon>
        <taxon>Alphaproteobacteria</taxon>
        <taxon>Rhodobacterales</taxon>
        <taxon>Paracoccaceae</taxon>
        <taxon>Sedimentitalea</taxon>
    </lineage>
</organism>
<feature type="transmembrane region" description="Helical" evidence="2">
    <location>
        <begin position="407"/>
        <end position="430"/>
    </location>
</feature>
<keyword evidence="2" id="KW-1133">Transmembrane helix</keyword>
<evidence type="ECO:0000256" key="1">
    <source>
        <dbReference type="SAM" id="Coils"/>
    </source>
</evidence>
<dbReference type="PANTHER" id="PTHR32309:SF31">
    <property type="entry name" value="CAPSULAR EXOPOLYSACCHARIDE FAMILY"/>
    <property type="match status" value="1"/>
</dbReference>
<evidence type="ECO:0000313" key="3">
    <source>
        <dbReference type="EMBL" id="MDK3074839.1"/>
    </source>
</evidence>
<proteinExistence type="predicted"/>
<keyword evidence="2" id="KW-0472">Membrane</keyword>
<name>A0ABT7FI74_9RHOB</name>
<dbReference type="InterPro" id="IPR050445">
    <property type="entry name" value="Bact_polysacc_biosynth/exp"/>
</dbReference>
<dbReference type="PANTHER" id="PTHR32309">
    <property type="entry name" value="TYROSINE-PROTEIN KINASE"/>
    <property type="match status" value="1"/>
</dbReference>
<reference evidence="3 4" key="1">
    <citation type="submission" date="2023-05" db="EMBL/GenBank/DDBJ databases">
        <title>Sedimentitalea sp. nov. JM2-8.</title>
        <authorList>
            <person name="Huang J."/>
        </authorList>
    </citation>
    <scope>NUCLEOTIDE SEQUENCE [LARGE SCALE GENOMIC DNA]</scope>
    <source>
        <strain evidence="3 4">JM2-8</strain>
    </source>
</reference>
<keyword evidence="4" id="KW-1185">Reference proteome</keyword>
<feature type="transmembrane region" description="Helical" evidence="2">
    <location>
        <begin position="467"/>
        <end position="487"/>
    </location>
</feature>
<protein>
    <submittedName>
        <fullName evidence="3">Lipopolysaccharide biosynthesis</fullName>
    </submittedName>
</protein>
<sequence>MPNVGYYLSLFIRRLPAFLLVAASVATVSIVVAFTLPPAYESRMVLIVEAPQIPDALAPSTVRMPGPQRLQIIEQRLLTRANLLDIARRLDVLEDQSKMNPDEIVLGMQARTRVESTRRTTEASIMTVTFEARTPRLAAGVLNEYLTLIQADDATFRKGRAGQTLDFFEQEVARLNAELEERAGLILEFKNANAGALPDTLAFRQQQQAERQLRLEEVGREIFSLKSQRQQLMAMFEATGGVGGSLSPAQQDLADAEKELENALIVYSPNNPRVKVLQGRVDQLRQIAEAEVPQENDEPQTGTGNLALDFQLAGIDNRIIALERQEEKLTQEVERLEEGILKTANNANILEDLQRDYDNTLSQYMPAVQRLADADTGERIELLSRGERISVIEQPAVPSEPTKPNRIMIAGGGTALGIGLGAALVFLMVFSSGAPRRPEDLIKKLDVWPIATLPYIRTRREMIIQRGIKIAMIVVILVGVPVVVWLVHTYYQPLDLIADRVMNKLGVRW</sequence>
<dbReference type="RefSeq" id="WP_284486770.1">
    <property type="nucleotide sequence ID" value="NZ_JASNJE010000025.1"/>
</dbReference>
<comment type="caution">
    <text evidence="3">The sequence shown here is derived from an EMBL/GenBank/DDBJ whole genome shotgun (WGS) entry which is preliminary data.</text>
</comment>
<feature type="coiled-coil region" evidence="1">
    <location>
        <begin position="312"/>
        <end position="346"/>
    </location>
</feature>
<gene>
    <name evidence="3" type="ORF">QO034_17260</name>
</gene>